<dbReference type="Pfam" id="PF08240">
    <property type="entry name" value="ADH_N"/>
    <property type="match status" value="1"/>
</dbReference>
<feature type="domain" description="Enoyl reductase (ER)" evidence="3">
    <location>
        <begin position="13"/>
        <end position="345"/>
    </location>
</feature>
<dbReference type="InterPro" id="IPR013154">
    <property type="entry name" value="ADH-like_N"/>
</dbReference>
<name>A0ABP0BGX0_9PEZI</name>
<reference evidence="4 5" key="1">
    <citation type="submission" date="2024-01" db="EMBL/GenBank/DDBJ databases">
        <authorList>
            <person name="Allen C."/>
            <person name="Tagirdzhanova G."/>
        </authorList>
    </citation>
    <scope>NUCLEOTIDE SEQUENCE [LARGE SCALE GENOMIC DNA]</scope>
</reference>
<keyword evidence="2" id="KW-0560">Oxidoreductase</keyword>
<sequence>MPEKTNIAALLPGVGKDLELAAQPIPTPGPKDVLIRSHAIPINPVDRARQLTGYTLKSFPAILGTDLAGVVEAIGSDVTDLKAGDRVLATVDGIITGDKSREAFQTYTVARASTTAKLPDSVSFVEGSTIGVAIVTAAMIFFDGFKFQIPGSEASADFRPLPTAGEAPIVVIWGGASNIGLVTIQLAKILGFTVYATASQQHHAKLQKLGANVMVDYADADAAVEHFVAAAKKAGKQILYAVDTINKLEKTTPFVQQALLKSAAATPSPAKAGLVYINRIEYGWDESIEARFITATDVWERRFDIGHWIFTSGNLTRWLADGTFAPPPARVLPGGLAALNEGLVLIKGGGVHGEKLVVEVE</sequence>
<dbReference type="PANTHER" id="PTHR45348:SF2">
    <property type="entry name" value="ZINC-TYPE ALCOHOL DEHYDROGENASE-LIKE PROTEIN C2E1P3.01"/>
    <property type="match status" value="1"/>
</dbReference>
<dbReference type="CDD" id="cd08249">
    <property type="entry name" value="enoyl_reductase_like"/>
    <property type="match status" value="1"/>
</dbReference>
<comment type="similarity">
    <text evidence="1">Belongs to the zinc-containing alcohol dehydrogenase family.</text>
</comment>
<dbReference type="SUPFAM" id="SSF51735">
    <property type="entry name" value="NAD(P)-binding Rossmann-fold domains"/>
    <property type="match status" value="1"/>
</dbReference>
<evidence type="ECO:0000313" key="4">
    <source>
        <dbReference type="EMBL" id="CAK7218842.1"/>
    </source>
</evidence>
<dbReference type="SMART" id="SM00829">
    <property type="entry name" value="PKS_ER"/>
    <property type="match status" value="1"/>
</dbReference>
<dbReference type="Proteomes" id="UP001642482">
    <property type="component" value="Unassembled WGS sequence"/>
</dbReference>
<proteinExistence type="inferred from homology"/>
<evidence type="ECO:0000256" key="2">
    <source>
        <dbReference type="ARBA" id="ARBA00023002"/>
    </source>
</evidence>
<dbReference type="Gene3D" id="3.40.50.720">
    <property type="entry name" value="NAD(P)-binding Rossmann-like Domain"/>
    <property type="match status" value="1"/>
</dbReference>
<gene>
    <name evidence="4" type="ORF">SEUCBS140593_003690</name>
</gene>
<keyword evidence="5" id="KW-1185">Reference proteome</keyword>
<evidence type="ECO:0000256" key="1">
    <source>
        <dbReference type="ARBA" id="ARBA00008072"/>
    </source>
</evidence>
<dbReference type="SUPFAM" id="SSF50129">
    <property type="entry name" value="GroES-like"/>
    <property type="match status" value="1"/>
</dbReference>
<accession>A0ABP0BGX0</accession>
<organism evidence="4 5">
    <name type="scientific">Sporothrix eucalyptigena</name>
    <dbReference type="NCBI Taxonomy" id="1812306"/>
    <lineage>
        <taxon>Eukaryota</taxon>
        <taxon>Fungi</taxon>
        <taxon>Dikarya</taxon>
        <taxon>Ascomycota</taxon>
        <taxon>Pezizomycotina</taxon>
        <taxon>Sordariomycetes</taxon>
        <taxon>Sordariomycetidae</taxon>
        <taxon>Ophiostomatales</taxon>
        <taxon>Ophiostomataceae</taxon>
        <taxon>Sporothrix</taxon>
    </lineage>
</organism>
<dbReference type="EMBL" id="CAWUHD010000029">
    <property type="protein sequence ID" value="CAK7218842.1"/>
    <property type="molecule type" value="Genomic_DNA"/>
</dbReference>
<dbReference type="InterPro" id="IPR047122">
    <property type="entry name" value="Trans-enoyl_RdTase-like"/>
</dbReference>
<dbReference type="Gene3D" id="3.90.180.10">
    <property type="entry name" value="Medium-chain alcohol dehydrogenases, catalytic domain"/>
    <property type="match status" value="1"/>
</dbReference>
<dbReference type="InterPro" id="IPR011032">
    <property type="entry name" value="GroES-like_sf"/>
</dbReference>
<dbReference type="InterPro" id="IPR020843">
    <property type="entry name" value="ER"/>
</dbReference>
<comment type="caution">
    <text evidence="4">The sequence shown here is derived from an EMBL/GenBank/DDBJ whole genome shotgun (WGS) entry which is preliminary data.</text>
</comment>
<protein>
    <recommendedName>
        <fullName evidence="3">Enoyl reductase (ER) domain-containing protein</fullName>
    </recommendedName>
</protein>
<dbReference type="PANTHER" id="PTHR45348">
    <property type="entry name" value="HYPOTHETICAL OXIDOREDUCTASE (EUROFUNG)"/>
    <property type="match status" value="1"/>
</dbReference>
<dbReference type="InterPro" id="IPR013149">
    <property type="entry name" value="ADH-like_C"/>
</dbReference>
<evidence type="ECO:0000313" key="5">
    <source>
        <dbReference type="Proteomes" id="UP001642482"/>
    </source>
</evidence>
<dbReference type="Pfam" id="PF00107">
    <property type="entry name" value="ADH_zinc_N"/>
    <property type="match status" value="1"/>
</dbReference>
<evidence type="ECO:0000259" key="3">
    <source>
        <dbReference type="SMART" id="SM00829"/>
    </source>
</evidence>
<dbReference type="InterPro" id="IPR036291">
    <property type="entry name" value="NAD(P)-bd_dom_sf"/>
</dbReference>